<evidence type="ECO:0000256" key="13">
    <source>
        <dbReference type="ARBA" id="ARBA00033470"/>
    </source>
</evidence>
<reference evidence="17 18" key="1">
    <citation type="submission" date="2024-09" db="EMBL/GenBank/DDBJ databases">
        <authorList>
            <person name="Sun Q."/>
            <person name="Mori K."/>
        </authorList>
    </citation>
    <scope>NUCLEOTIDE SEQUENCE [LARGE SCALE GENOMIC DNA]</scope>
    <source>
        <strain evidence="17 18">CECT 8286</strain>
    </source>
</reference>
<dbReference type="SUPFAM" id="SSF56059">
    <property type="entry name" value="Glutathione synthetase ATP-binding domain-like"/>
    <property type="match status" value="1"/>
</dbReference>
<dbReference type="Proteomes" id="UP001589605">
    <property type="component" value="Unassembled WGS sequence"/>
</dbReference>
<sequence>MNKLVVSFICFLMTCAVFAQDKSAVDNSKIKESISNYKKDIRGPYRDIRWFCDDGTLNMPKEPCEDGGVQHARYKEEVITLGEKSHIYLGQILASTNKDDFWDQDHNHSRLKQYMVENYLKSVDNGWIHRRAQFYRGAIQVEDEQAWGKAFFIGLLKNDEVITKDFYLIRQAVKDIPHSEDDNVAQLMRSQSKVLAEEYEPFMNLRIKIHGQPEPSDIERVKQFKSDQGGKLTPKLNTQLDDLVQTMNDYFKPVQIESLSMYLKDISNGDLKNKLTDFIADYKSATIASKIESTAETMWIIREHLLEEQTAEGRLALFDLSLQLELLITTQIGGFPETNLQDLIRKIGYLSTASAASGYTEIWEWKEIKTQFSDIKDSSLSIERLNLILEAARKQLEWGTGKNSAIFGDVVLLYEGFEPLVHGFMDDRIRGSVALPLGNSIGKLGTFISSESSLSNRVLNLENQSHIHGLNPGYAKGKLIVVDGSGEGMEVDPNNIYVFERPPSDLKPIAGILTVSEGNLVSHVQLLARNLGIPNAAISSDNIREFKTYSGEVVFYAVSNKGTVIMKRETEMTSEEKQLFSKAEQSHDMITVPVEKIKLDRTTILTLNEVNAESSGIYCGPKAANLGELKENFPDHVVDGFVIPFGIFLNHMKQNIPNQDTTYWDYLNSIFKDARQMTADGKPDKDVEQFQLTALNKLRNLIIEMPLLDDFVTDLENCFQTVLGTDLGETPVFLRSDTNMEDLKSFTGAGLNLTLFNVLERNKIIEGIKTVWASPYTERSFKWRQKYLTNPENVYPSILVIPGVNNDFSGVMITKGVSTGKTDEITVAFSRGVGGAVDGQAAETWTIKNNGDHRLISPSREPSYLSLPSTGGTERHITTFEKQIVSTAHLKAVNNFSKELINKMSKKDIQGPYDVELGFKDDKLWLFQVRPFVENKKAKSSTYLESITPKVDLNKKISINAPL</sequence>
<organism evidence="17 18">
    <name type="scientific">Formosa undariae</name>
    <dbReference type="NCBI Taxonomy" id="1325436"/>
    <lineage>
        <taxon>Bacteria</taxon>
        <taxon>Pseudomonadati</taxon>
        <taxon>Bacteroidota</taxon>
        <taxon>Flavobacteriia</taxon>
        <taxon>Flavobacteriales</taxon>
        <taxon>Flavobacteriaceae</taxon>
        <taxon>Formosa</taxon>
    </lineage>
</organism>
<comment type="catalytic activity">
    <reaction evidence="14">
        <text>pyruvate + ATP + H2O = phosphoenolpyruvate + AMP + phosphate + 2 H(+)</text>
        <dbReference type="Rhea" id="RHEA:11364"/>
        <dbReference type="ChEBI" id="CHEBI:15361"/>
        <dbReference type="ChEBI" id="CHEBI:15377"/>
        <dbReference type="ChEBI" id="CHEBI:15378"/>
        <dbReference type="ChEBI" id="CHEBI:30616"/>
        <dbReference type="ChEBI" id="CHEBI:43474"/>
        <dbReference type="ChEBI" id="CHEBI:58702"/>
        <dbReference type="ChEBI" id="CHEBI:456215"/>
        <dbReference type="EC" id="2.7.9.2"/>
    </reaction>
</comment>
<evidence type="ECO:0000256" key="11">
    <source>
        <dbReference type="ARBA" id="ARBA00022840"/>
    </source>
</evidence>
<keyword evidence="12" id="KW-0460">Magnesium</keyword>
<dbReference type="PANTHER" id="PTHR43030:SF1">
    <property type="entry name" value="PHOSPHOENOLPYRUVATE SYNTHASE"/>
    <property type="match status" value="1"/>
</dbReference>
<dbReference type="EMBL" id="JBHMEZ010000001">
    <property type="protein sequence ID" value="MFB9051665.1"/>
    <property type="molecule type" value="Genomic_DNA"/>
</dbReference>
<dbReference type="RefSeq" id="WP_382380298.1">
    <property type="nucleotide sequence ID" value="NZ_JBHMEZ010000001.1"/>
</dbReference>
<dbReference type="Gene3D" id="3.30.470.20">
    <property type="entry name" value="ATP-grasp fold, B domain"/>
    <property type="match status" value="1"/>
</dbReference>
<gene>
    <name evidence="17" type="ORF">ACFFVB_01115</name>
</gene>
<dbReference type="Gene3D" id="3.50.30.10">
    <property type="entry name" value="Phosphohistidine domain"/>
    <property type="match status" value="1"/>
</dbReference>
<evidence type="ECO:0000256" key="14">
    <source>
        <dbReference type="ARBA" id="ARBA00047700"/>
    </source>
</evidence>
<dbReference type="Gene3D" id="3.30.1490.20">
    <property type="entry name" value="ATP-grasp fold, A domain"/>
    <property type="match status" value="1"/>
</dbReference>
<name>A0ABV5EWZ7_9FLAO</name>
<evidence type="ECO:0000313" key="18">
    <source>
        <dbReference type="Proteomes" id="UP001589605"/>
    </source>
</evidence>
<protein>
    <recommendedName>
        <fullName evidence="6">Phosphoenolpyruvate synthase</fullName>
        <ecNumber evidence="5">2.7.9.2</ecNumber>
    </recommendedName>
    <alternativeName>
        <fullName evidence="13">Pyruvate, water dikinase</fullName>
    </alternativeName>
</protein>
<evidence type="ECO:0000256" key="7">
    <source>
        <dbReference type="ARBA" id="ARBA00022679"/>
    </source>
</evidence>
<dbReference type="InterPro" id="IPR013815">
    <property type="entry name" value="ATP_grasp_subdomain_1"/>
</dbReference>
<evidence type="ECO:0000256" key="3">
    <source>
        <dbReference type="ARBA" id="ARBA00004742"/>
    </source>
</evidence>
<evidence type="ECO:0000256" key="5">
    <source>
        <dbReference type="ARBA" id="ARBA00011996"/>
    </source>
</evidence>
<keyword evidence="9" id="KW-0547">Nucleotide-binding</keyword>
<dbReference type="InterPro" id="IPR002192">
    <property type="entry name" value="PPDK_AMP/ATP-bd"/>
</dbReference>
<evidence type="ECO:0000256" key="4">
    <source>
        <dbReference type="ARBA" id="ARBA00007837"/>
    </source>
</evidence>
<evidence type="ECO:0000259" key="16">
    <source>
        <dbReference type="Pfam" id="PF01326"/>
    </source>
</evidence>
<feature type="chain" id="PRO_5045375967" description="Phosphoenolpyruvate synthase" evidence="15">
    <location>
        <begin position="20"/>
        <end position="963"/>
    </location>
</feature>
<evidence type="ECO:0000256" key="9">
    <source>
        <dbReference type="ARBA" id="ARBA00022741"/>
    </source>
</evidence>
<keyword evidence="7" id="KW-0808">Transferase</keyword>
<comment type="pathway">
    <text evidence="3">Carbohydrate biosynthesis; gluconeogenesis.</text>
</comment>
<evidence type="ECO:0000256" key="15">
    <source>
        <dbReference type="SAM" id="SignalP"/>
    </source>
</evidence>
<evidence type="ECO:0000256" key="2">
    <source>
        <dbReference type="ARBA" id="ARBA00002988"/>
    </source>
</evidence>
<keyword evidence="15" id="KW-0732">Signal</keyword>
<keyword evidence="8" id="KW-0479">Metal-binding</keyword>
<proteinExistence type="inferred from homology"/>
<comment type="function">
    <text evidence="2">Catalyzes the phosphorylation of pyruvate to phosphoenolpyruvate.</text>
</comment>
<dbReference type="Pfam" id="PF01326">
    <property type="entry name" value="PPDK_N"/>
    <property type="match status" value="1"/>
</dbReference>
<accession>A0ABV5EWZ7</accession>
<keyword evidence="11" id="KW-0067">ATP-binding</keyword>
<comment type="cofactor">
    <cofactor evidence="1">
        <name>Mg(2+)</name>
        <dbReference type="ChEBI" id="CHEBI:18420"/>
    </cofactor>
</comment>
<dbReference type="PANTHER" id="PTHR43030">
    <property type="entry name" value="PHOSPHOENOLPYRUVATE SYNTHASE"/>
    <property type="match status" value="1"/>
</dbReference>
<evidence type="ECO:0000256" key="6">
    <source>
        <dbReference type="ARBA" id="ARBA00021623"/>
    </source>
</evidence>
<dbReference type="EC" id="2.7.9.2" evidence="5"/>
<feature type="signal peptide" evidence="15">
    <location>
        <begin position="1"/>
        <end position="19"/>
    </location>
</feature>
<evidence type="ECO:0000256" key="12">
    <source>
        <dbReference type="ARBA" id="ARBA00022842"/>
    </source>
</evidence>
<evidence type="ECO:0000256" key="8">
    <source>
        <dbReference type="ARBA" id="ARBA00022723"/>
    </source>
</evidence>
<comment type="caution">
    <text evidence="17">The sequence shown here is derived from an EMBL/GenBank/DDBJ whole genome shotgun (WGS) entry which is preliminary data.</text>
</comment>
<evidence type="ECO:0000313" key="17">
    <source>
        <dbReference type="EMBL" id="MFB9051665.1"/>
    </source>
</evidence>
<keyword evidence="18" id="KW-1185">Reference proteome</keyword>
<comment type="similarity">
    <text evidence="4">Belongs to the PEP-utilizing enzyme family.</text>
</comment>
<evidence type="ECO:0000256" key="10">
    <source>
        <dbReference type="ARBA" id="ARBA00022777"/>
    </source>
</evidence>
<evidence type="ECO:0000256" key="1">
    <source>
        <dbReference type="ARBA" id="ARBA00001946"/>
    </source>
</evidence>
<feature type="domain" description="Pyruvate phosphate dikinase AMP/ATP-binding" evidence="16">
    <location>
        <begin position="619"/>
        <end position="942"/>
    </location>
</feature>
<keyword evidence="10" id="KW-0418">Kinase</keyword>
<dbReference type="InterPro" id="IPR006319">
    <property type="entry name" value="PEP_synth"/>
</dbReference>